<evidence type="ECO:0000256" key="6">
    <source>
        <dbReference type="ARBA" id="ARBA00022989"/>
    </source>
</evidence>
<dbReference type="InterPro" id="IPR007227">
    <property type="entry name" value="Cell_shape_determining_MreD"/>
</dbReference>
<comment type="similarity">
    <text evidence="2">Belongs to the MreD family.</text>
</comment>
<name>A0A2M9Y6X2_9LEPT</name>
<comment type="caution">
    <text evidence="9">The sequence shown here is derived from an EMBL/GenBank/DDBJ whole genome shotgun (WGS) entry which is preliminary data.</text>
</comment>
<dbReference type="OrthoDB" id="344253at2"/>
<evidence type="ECO:0000256" key="4">
    <source>
        <dbReference type="ARBA" id="ARBA00022692"/>
    </source>
</evidence>
<keyword evidence="3" id="KW-1003">Cell membrane</keyword>
<evidence type="ECO:0000313" key="9">
    <source>
        <dbReference type="EMBL" id="TGK95781.1"/>
    </source>
</evidence>
<keyword evidence="4 8" id="KW-0812">Transmembrane</keyword>
<feature type="transmembrane region" description="Helical" evidence="8">
    <location>
        <begin position="106"/>
        <end position="128"/>
    </location>
</feature>
<keyword evidence="10" id="KW-1185">Reference proteome</keyword>
<evidence type="ECO:0000256" key="7">
    <source>
        <dbReference type="ARBA" id="ARBA00023136"/>
    </source>
</evidence>
<keyword evidence="7 8" id="KW-0472">Membrane</keyword>
<feature type="transmembrane region" description="Helical" evidence="8">
    <location>
        <begin position="76"/>
        <end position="94"/>
    </location>
</feature>
<evidence type="ECO:0000256" key="3">
    <source>
        <dbReference type="ARBA" id="ARBA00022475"/>
    </source>
</evidence>
<comment type="subcellular location">
    <subcellularLocation>
        <location evidence="1">Cell membrane</location>
        <topology evidence="1">Multi-pass membrane protein</topology>
    </subcellularLocation>
</comment>
<gene>
    <name evidence="9" type="primary">mreD</name>
    <name evidence="9" type="ORF">EHQ30_03885</name>
</gene>
<dbReference type="RefSeq" id="WP_100789252.1">
    <property type="nucleotide sequence ID" value="NZ_NPDQ01000001.1"/>
</dbReference>
<dbReference type="EMBL" id="RQFP01000001">
    <property type="protein sequence ID" value="TGK95781.1"/>
    <property type="molecule type" value="Genomic_DNA"/>
</dbReference>
<dbReference type="AlphaFoldDB" id="A0A2M9Y6X2"/>
<evidence type="ECO:0000256" key="5">
    <source>
        <dbReference type="ARBA" id="ARBA00022960"/>
    </source>
</evidence>
<feature type="transmembrane region" description="Helical" evidence="8">
    <location>
        <begin position="6"/>
        <end position="24"/>
    </location>
</feature>
<dbReference type="GO" id="GO:0005886">
    <property type="term" value="C:plasma membrane"/>
    <property type="evidence" value="ECO:0007669"/>
    <property type="project" value="UniProtKB-SubCell"/>
</dbReference>
<dbReference type="NCBIfam" id="TIGR03426">
    <property type="entry name" value="shape_MreD"/>
    <property type="match status" value="1"/>
</dbReference>
<feature type="transmembrane region" description="Helical" evidence="8">
    <location>
        <begin position="140"/>
        <end position="162"/>
    </location>
</feature>
<accession>A0A2M9Y6X2</accession>
<dbReference type="Proteomes" id="UP000297891">
    <property type="component" value="Unassembled WGS sequence"/>
</dbReference>
<proteinExistence type="inferred from homology"/>
<reference evidence="9" key="1">
    <citation type="journal article" date="2019" name="PLoS Negl. Trop. Dis.">
        <title>Revisiting the worldwide diversity of Leptospira species in the environment.</title>
        <authorList>
            <person name="Vincent A.T."/>
            <person name="Schiettekatte O."/>
            <person name="Bourhy P."/>
            <person name="Veyrier F.J."/>
            <person name="Picardeau M."/>
        </authorList>
    </citation>
    <scope>NUCLEOTIDE SEQUENCE [LARGE SCALE GENOMIC DNA]</scope>
    <source>
        <strain evidence="9">201800277</strain>
    </source>
</reference>
<sequence length="171" mass="19482">MILDKLFIVIGLLLSHFLNGSNLFELGNAVRPDFMVIFVVFFALRKGPLYGLWLGFFGGLLTDTALGGEIGGDDIVYYKIGLHSFSYAIIGYIVGKVMRSSYTENYISITIYILGFTLVSRIITYLLFLMFFHSNQSYSFLYVSLYNAFIGPALFFLFSWAFRLDSDEVRQ</sequence>
<dbReference type="Pfam" id="PF04093">
    <property type="entry name" value="MreD"/>
    <property type="match status" value="1"/>
</dbReference>
<organism evidence="9 10">
    <name type="scientific">Leptospira brenneri</name>
    <dbReference type="NCBI Taxonomy" id="2023182"/>
    <lineage>
        <taxon>Bacteria</taxon>
        <taxon>Pseudomonadati</taxon>
        <taxon>Spirochaetota</taxon>
        <taxon>Spirochaetia</taxon>
        <taxon>Leptospirales</taxon>
        <taxon>Leptospiraceae</taxon>
        <taxon>Leptospira</taxon>
    </lineage>
</organism>
<evidence type="ECO:0000256" key="8">
    <source>
        <dbReference type="SAM" id="Phobius"/>
    </source>
</evidence>
<keyword evidence="5" id="KW-0133">Cell shape</keyword>
<dbReference type="GO" id="GO:0008360">
    <property type="term" value="P:regulation of cell shape"/>
    <property type="evidence" value="ECO:0007669"/>
    <property type="project" value="UniProtKB-KW"/>
</dbReference>
<protein>
    <submittedName>
        <fullName evidence="9">Rod shape-determining protein MreD</fullName>
    </submittedName>
</protein>
<evidence type="ECO:0000313" key="10">
    <source>
        <dbReference type="Proteomes" id="UP000297891"/>
    </source>
</evidence>
<evidence type="ECO:0000256" key="2">
    <source>
        <dbReference type="ARBA" id="ARBA00007776"/>
    </source>
</evidence>
<evidence type="ECO:0000256" key="1">
    <source>
        <dbReference type="ARBA" id="ARBA00004651"/>
    </source>
</evidence>
<feature type="transmembrane region" description="Helical" evidence="8">
    <location>
        <begin position="36"/>
        <end position="56"/>
    </location>
</feature>
<keyword evidence="6 8" id="KW-1133">Transmembrane helix</keyword>